<dbReference type="RefSeq" id="WP_176302194.1">
    <property type="nucleotide sequence ID" value="NZ_JABWCV010000002.1"/>
</dbReference>
<feature type="domain" description="Winged helix-turn-helix" evidence="2">
    <location>
        <begin position="79"/>
        <end position="145"/>
    </location>
</feature>
<gene>
    <name evidence="3" type="ORF">HUO07_02210</name>
</gene>
<evidence type="ECO:0000256" key="1">
    <source>
        <dbReference type="SAM" id="MobiDB-lite"/>
    </source>
</evidence>
<feature type="region of interest" description="Disordered" evidence="1">
    <location>
        <begin position="50"/>
        <end position="69"/>
    </location>
</feature>
<sequence>MQINWLFLTGILRTMRDEAAAAERREEEINPAALVQFAQMIEEALQKSGAAMTEQLKRPGPEGSRAILKPPSCAVKSTTQQSMVLEVLRQHPASAFELQHLLPLADARAVVRDLKAKGYVIDKIPAPNPNQSARCKTIQRYRLNEAH</sequence>
<accession>A0A7Y6R9V0</accession>
<dbReference type="InterPro" id="IPR055245">
    <property type="entry name" value="HTH_proteobacteria"/>
</dbReference>
<name>A0A7Y6R9V0_9GAMM</name>
<dbReference type="EMBL" id="JABWCV010000002">
    <property type="protein sequence ID" value="NVF12985.1"/>
    <property type="molecule type" value="Genomic_DNA"/>
</dbReference>
<organism evidence="3 4">
    <name type="scientific">Vreelandella maris</name>
    <dbReference type="NCBI Taxonomy" id="2729617"/>
    <lineage>
        <taxon>Bacteria</taxon>
        <taxon>Pseudomonadati</taxon>
        <taxon>Pseudomonadota</taxon>
        <taxon>Gammaproteobacteria</taxon>
        <taxon>Oceanospirillales</taxon>
        <taxon>Halomonadaceae</taxon>
        <taxon>Vreelandella</taxon>
    </lineage>
</organism>
<evidence type="ECO:0000259" key="2">
    <source>
        <dbReference type="Pfam" id="PF14090"/>
    </source>
</evidence>
<dbReference type="Proteomes" id="UP000589984">
    <property type="component" value="Unassembled WGS sequence"/>
</dbReference>
<dbReference type="AlphaFoldDB" id="A0A7Y6R9V0"/>
<protein>
    <recommendedName>
        <fullName evidence="2">Winged helix-turn-helix domain-containing protein</fullName>
    </recommendedName>
</protein>
<keyword evidence="4" id="KW-1185">Reference proteome</keyword>
<evidence type="ECO:0000313" key="3">
    <source>
        <dbReference type="EMBL" id="NVF12985.1"/>
    </source>
</evidence>
<reference evidence="3 4" key="1">
    <citation type="submission" date="2020-06" db="EMBL/GenBank/DDBJ databases">
        <title>Halomonas sp. QX-1 draft genome sequence.</title>
        <authorList>
            <person name="Qiu X."/>
        </authorList>
    </citation>
    <scope>NUCLEOTIDE SEQUENCE [LARGE SCALE GENOMIC DNA]</scope>
    <source>
        <strain evidence="3 4">QX-1</strain>
    </source>
</reference>
<evidence type="ECO:0000313" key="4">
    <source>
        <dbReference type="Proteomes" id="UP000589984"/>
    </source>
</evidence>
<dbReference type="Pfam" id="PF14090">
    <property type="entry name" value="HTH_39"/>
    <property type="match status" value="1"/>
</dbReference>
<comment type="caution">
    <text evidence="3">The sequence shown here is derived from an EMBL/GenBank/DDBJ whole genome shotgun (WGS) entry which is preliminary data.</text>
</comment>
<proteinExistence type="predicted"/>